<evidence type="ECO:0000313" key="2">
    <source>
        <dbReference type="EMBL" id="KAK7062780.1"/>
    </source>
</evidence>
<dbReference type="InterPro" id="IPR019734">
    <property type="entry name" value="TPR_rpt"/>
</dbReference>
<accession>A0AAW0ECS2</accession>
<keyword evidence="3" id="KW-1185">Reference proteome</keyword>
<name>A0AAW0ECS2_9AGAR</name>
<proteinExistence type="predicted"/>
<dbReference type="InterPro" id="IPR051864">
    <property type="entry name" value="NCF2_NOXA1"/>
</dbReference>
<sequence length="503" mass="55727">MALAALKKEFEVWETALKSLEDNHVDEALSAFERQSFDVGQSMEQNTQIIMNMGLISTMKGSWETAIKEYTRAIAQNSYLALAYFQRGYCYYRLERYQEAEADFCTAEVMLRAMSSVVYNEQGLDFTLYKAEVLFNKAATLFQVGREQEGTATLKKARNISLDDKQHHQLITEALNGGRDLILCSVPSGVLYRPTSTRMKFLEKYETKATPLPTNTLHTTKSIPDLSLRTTHEHTTDDDSSTCAGSSDSLPLEKTKENLFSSTRASFSSAFASSSGSGSSSRPLRSDLSKAMGIDILTPTTEISSIPCAGVRIVHGRLTGLMAWRFVVSLEDQEKLTTRRQQMKQRHWQDVALGKAVVVNFLLDTGCANSPVPQEALRALGYRGSYKPGTEVILRVQGVRTKCTVGHLGEAGRLGSQFMTAGSLTFYFDTKLDAPVLYGMSSSEGMQRGLIGIPVTDELNDRPSDIPRTVEPDKKLRRRSFKDGVTALMNSLSLRGRSGSTEI</sequence>
<evidence type="ECO:0000256" key="1">
    <source>
        <dbReference type="SAM" id="MobiDB-lite"/>
    </source>
</evidence>
<dbReference type="AlphaFoldDB" id="A0AAW0ECS2"/>
<reference evidence="2 3" key="1">
    <citation type="submission" date="2024-01" db="EMBL/GenBank/DDBJ databases">
        <title>A draft genome for a cacao thread blight-causing isolate of Paramarasmius palmivorus.</title>
        <authorList>
            <person name="Baruah I.K."/>
            <person name="Bukari Y."/>
            <person name="Amoako-Attah I."/>
            <person name="Meinhardt L.W."/>
            <person name="Bailey B.A."/>
            <person name="Cohen S.P."/>
        </authorList>
    </citation>
    <scope>NUCLEOTIDE SEQUENCE [LARGE SCALE GENOMIC DNA]</scope>
    <source>
        <strain evidence="2 3">GH-12</strain>
    </source>
</reference>
<dbReference type="SUPFAM" id="SSF48452">
    <property type="entry name" value="TPR-like"/>
    <property type="match status" value="1"/>
</dbReference>
<dbReference type="InterPro" id="IPR011990">
    <property type="entry name" value="TPR-like_helical_dom_sf"/>
</dbReference>
<protein>
    <submittedName>
        <fullName evidence="2">Uncharacterized protein</fullName>
    </submittedName>
</protein>
<evidence type="ECO:0000313" key="3">
    <source>
        <dbReference type="Proteomes" id="UP001383192"/>
    </source>
</evidence>
<dbReference type="EMBL" id="JAYKXP010000001">
    <property type="protein sequence ID" value="KAK7062780.1"/>
    <property type="molecule type" value="Genomic_DNA"/>
</dbReference>
<dbReference type="PANTHER" id="PTHR15175">
    <property type="entry name" value="NEUTROPHIL CYTOSOLIC FACTOR 2, NEUTROPHIL NADPH OXIDASE FACTOR 2"/>
    <property type="match status" value="1"/>
</dbReference>
<organism evidence="2 3">
    <name type="scientific">Paramarasmius palmivorus</name>
    <dbReference type="NCBI Taxonomy" id="297713"/>
    <lineage>
        <taxon>Eukaryota</taxon>
        <taxon>Fungi</taxon>
        <taxon>Dikarya</taxon>
        <taxon>Basidiomycota</taxon>
        <taxon>Agaricomycotina</taxon>
        <taxon>Agaricomycetes</taxon>
        <taxon>Agaricomycetidae</taxon>
        <taxon>Agaricales</taxon>
        <taxon>Marasmiineae</taxon>
        <taxon>Marasmiaceae</taxon>
        <taxon>Paramarasmius</taxon>
    </lineage>
</organism>
<dbReference type="PANTHER" id="PTHR15175:SF0">
    <property type="entry name" value="SH3 DOMAIN-CONTAINING PROTEIN C23A1.17"/>
    <property type="match status" value="1"/>
</dbReference>
<gene>
    <name evidence="2" type="ORF">VNI00_000269</name>
</gene>
<feature type="compositionally biased region" description="Polar residues" evidence="1">
    <location>
        <begin position="212"/>
        <end position="222"/>
    </location>
</feature>
<dbReference type="Gene3D" id="1.25.40.10">
    <property type="entry name" value="Tetratricopeptide repeat domain"/>
    <property type="match status" value="1"/>
</dbReference>
<comment type="caution">
    <text evidence="2">The sequence shown here is derived from an EMBL/GenBank/DDBJ whole genome shotgun (WGS) entry which is preliminary data.</text>
</comment>
<dbReference type="SMART" id="SM00028">
    <property type="entry name" value="TPR"/>
    <property type="match status" value="3"/>
</dbReference>
<dbReference type="Proteomes" id="UP001383192">
    <property type="component" value="Unassembled WGS sequence"/>
</dbReference>
<feature type="region of interest" description="Disordered" evidence="1">
    <location>
        <begin position="212"/>
        <end position="250"/>
    </location>
</feature>